<dbReference type="SUPFAM" id="SSF50630">
    <property type="entry name" value="Acid proteases"/>
    <property type="match status" value="1"/>
</dbReference>
<keyword evidence="2" id="KW-0732">Signal</keyword>
<comment type="similarity">
    <text evidence="1">Belongs to the peptidase A1 family.</text>
</comment>
<dbReference type="GO" id="GO:0000324">
    <property type="term" value="C:fungal-type vacuole"/>
    <property type="evidence" value="ECO:0007669"/>
    <property type="project" value="TreeGrafter"/>
</dbReference>
<dbReference type="InterPro" id="IPR033121">
    <property type="entry name" value="PEPTIDASE_A1"/>
</dbReference>
<feature type="signal peptide" evidence="2">
    <location>
        <begin position="1"/>
        <end position="23"/>
    </location>
</feature>
<reference evidence="4 5" key="1">
    <citation type="submission" date="2020-01" db="EMBL/GenBank/DDBJ databases">
        <authorList>
            <consortium name="DOE Joint Genome Institute"/>
            <person name="Haridas S."/>
            <person name="Albert R."/>
            <person name="Binder M."/>
            <person name="Bloem J."/>
            <person name="Labutti K."/>
            <person name="Salamov A."/>
            <person name="Andreopoulos B."/>
            <person name="Baker S.E."/>
            <person name="Barry K."/>
            <person name="Bills G."/>
            <person name="Bluhm B.H."/>
            <person name="Cannon C."/>
            <person name="Castanera R."/>
            <person name="Culley D.E."/>
            <person name="Daum C."/>
            <person name="Ezra D."/>
            <person name="Gonzalez J.B."/>
            <person name="Henrissat B."/>
            <person name="Kuo A."/>
            <person name="Liang C."/>
            <person name="Lipzen A."/>
            <person name="Lutzoni F."/>
            <person name="Magnuson J."/>
            <person name="Mondo S."/>
            <person name="Nolan M."/>
            <person name="Ohm R."/>
            <person name="Pangilinan J."/>
            <person name="Park H.-J.H."/>
            <person name="Ramirez L."/>
            <person name="Alfaro M."/>
            <person name="Sun H."/>
            <person name="Tritt A."/>
            <person name="Yoshinaga Y."/>
            <person name="Zwiers L.-H.L."/>
            <person name="Turgeon B.G."/>
            <person name="Goodwin S.B."/>
            <person name="Spatafora J.W."/>
            <person name="Crous P.W."/>
            <person name="Grigoriev I.V."/>
        </authorList>
    </citation>
    <scope>NUCLEOTIDE SEQUENCE [LARGE SCALE GENOMIC DNA]</scope>
    <source>
        <strain evidence="4 5">CBS 611.86</strain>
    </source>
</reference>
<evidence type="ECO:0000313" key="5">
    <source>
        <dbReference type="Proteomes" id="UP000481861"/>
    </source>
</evidence>
<protein>
    <submittedName>
        <fullName evidence="4">Aspartic peptidase domain-containing protein</fullName>
    </submittedName>
</protein>
<dbReference type="OrthoDB" id="15189at2759"/>
<dbReference type="PROSITE" id="PS51767">
    <property type="entry name" value="PEPTIDASE_A1"/>
    <property type="match status" value="1"/>
</dbReference>
<accession>A0A7C8I8F9</accession>
<comment type="caution">
    <text evidence="4">The sequence shown here is derived from an EMBL/GenBank/DDBJ whole genome shotgun (WGS) entry which is preliminary data.</text>
</comment>
<dbReference type="AlphaFoldDB" id="A0A7C8I8F9"/>
<name>A0A7C8I8F9_9PLEO</name>
<dbReference type="GO" id="GO:0006508">
    <property type="term" value="P:proteolysis"/>
    <property type="evidence" value="ECO:0007669"/>
    <property type="project" value="InterPro"/>
</dbReference>
<dbReference type="InterPro" id="IPR001461">
    <property type="entry name" value="Aspartic_peptidase_A1"/>
</dbReference>
<feature type="chain" id="PRO_5028880531" evidence="2">
    <location>
        <begin position="24"/>
        <end position="402"/>
    </location>
</feature>
<dbReference type="Pfam" id="PF00026">
    <property type="entry name" value="Asp"/>
    <property type="match status" value="1"/>
</dbReference>
<dbReference type="Gene3D" id="2.40.70.10">
    <property type="entry name" value="Acid Proteases"/>
    <property type="match status" value="2"/>
</dbReference>
<organism evidence="4 5">
    <name type="scientific">Massariosphaeria phaeospora</name>
    <dbReference type="NCBI Taxonomy" id="100035"/>
    <lineage>
        <taxon>Eukaryota</taxon>
        <taxon>Fungi</taxon>
        <taxon>Dikarya</taxon>
        <taxon>Ascomycota</taxon>
        <taxon>Pezizomycotina</taxon>
        <taxon>Dothideomycetes</taxon>
        <taxon>Pleosporomycetidae</taxon>
        <taxon>Pleosporales</taxon>
        <taxon>Pleosporales incertae sedis</taxon>
        <taxon>Massariosphaeria</taxon>
    </lineage>
</organism>
<evidence type="ECO:0000259" key="3">
    <source>
        <dbReference type="PROSITE" id="PS51767"/>
    </source>
</evidence>
<dbReference type="InterPro" id="IPR034164">
    <property type="entry name" value="Pepsin-like_dom"/>
</dbReference>
<keyword evidence="5" id="KW-1185">Reference proteome</keyword>
<evidence type="ECO:0000313" key="4">
    <source>
        <dbReference type="EMBL" id="KAF2873297.1"/>
    </source>
</evidence>
<sequence>MMLLRINVYILCVVGLLVLFGNTAPVFENSNTALSFENCGPLVLDLISIRGAKDSSHGKRADPPVIILEQLQQQQQRFAINVVLGGNSYALHLDTGNSASWIAQSNFQCYDLKNKLQGQRGCGLGPNLGPSLGPNRQPGLDEDGYRPIADFKESYAGGESAAGKLIKETVEIAGFKVTDVRIGLADKLVWRGDGLTVGSFGISGNDSLWQDICKQYRLPLQFTLAVNREDEGKKNGGFLAIGGTPPDGEPLTHKSWETVNLADNAGHPGWFIEGFELQKSKISQKTLIDSGSVFIHLPPQPFEEFLALWDLAPKLHKKHQLWMVDCEVEGPDILDFKIGQAYFKIPVNDYIIQDWQEFCYLTVRPLLQPNDPPVLGLPFMRHVVINHDWAKRKMSFKQRVYT</sequence>
<dbReference type="CDD" id="cd05471">
    <property type="entry name" value="pepsin_like"/>
    <property type="match status" value="1"/>
</dbReference>
<gene>
    <name evidence="4" type="ORF">BDV95DRAFT_592690</name>
</gene>
<feature type="domain" description="Peptidase A1" evidence="3">
    <location>
        <begin position="78"/>
        <end position="397"/>
    </location>
</feature>
<proteinExistence type="inferred from homology"/>
<dbReference type="PANTHER" id="PTHR47966:SF47">
    <property type="entry name" value="ENDOPEPTIDASE, PUTATIVE (AFU_ORTHOLOGUE AFUA_3G01220)-RELATED"/>
    <property type="match status" value="1"/>
</dbReference>
<dbReference type="Proteomes" id="UP000481861">
    <property type="component" value="Unassembled WGS sequence"/>
</dbReference>
<evidence type="ECO:0000256" key="1">
    <source>
        <dbReference type="ARBA" id="ARBA00007447"/>
    </source>
</evidence>
<dbReference type="PANTHER" id="PTHR47966">
    <property type="entry name" value="BETA-SITE APP-CLEAVING ENZYME, ISOFORM A-RELATED"/>
    <property type="match status" value="1"/>
</dbReference>
<dbReference type="GO" id="GO:0004190">
    <property type="term" value="F:aspartic-type endopeptidase activity"/>
    <property type="evidence" value="ECO:0007669"/>
    <property type="project" value="InterPro"/>
</dbReference>
<dbReference type="EMBL" id="JAADJZ010000007">
    <property type="protein sequence ID" value="KAF2873297.1"/>
    <property type="molecule type" value="Genomic_DNA"/>
</dbReference>
<dbReference type="InterPro" id="IPR021109">
    <property type="entry name" value="Peptidase_aspartic_dom_sf"/>
</dbReference>
<evidence type="ECO:0000256" key="2">
    <source>
        <dbReference type="SAM" id="SignalP"/>
    </source>
</evidence>